<evidence type="ECO:0000313" key="1">
    <source>
        <dbReference type="EMBL" id="SZD73942.1"/>
    </source>
</evidence>
<organism evidence="1 2">
    <name type="scientific">Candidatus Ornithobacterium hominis</name>
    <dbReference type="NCBI Taxonomy" id="2497989"/>
    <lineage>
        <taxon>Bacteria</taxon>
        <taxon>Pseudomonadati</taxon>
        <taxon>Bacteroidota</taxon>
        <taxon>Flavobacteriia</taxon>
        <taxon>Flavobacteriales</taxon>
        <taxon>Weeksellaceae</taxon>
        <taxon>Ornithobacterium</taxon>
    </lineage>
</organism>
<dbReference type="Proteomes" id="UP000262142">
    <property type="component" value="Unassembled WGS sequence"/>
</dbReference>
<proteinExistence type="predicted"/>
<name>A0A383U207_9FLAO</name>
<reference evidence="1 2" key="1">
    <citation type="submission" date="2018-09" db="EMBL/GenBank/DDBJ databases">
        <authorList>
            <consortium name="Pathogen Informatics"/>
        </authorList>
    </citation>
    <scope>NUCLEOTIDE SEQUENCE [LARGE SCALE GENOMIC DNA]</scope>
    <source>
        <strain evidence="1 2">OH-22767</strain>
    </source>
</reference>
<keyword evidence="2" id="KW-1185">Reference proteome</keyword>
<accession>A0A383U207</accession>
<dbReference type="EMBL" id="UNSC01000007">
    <property type="protein sequence ID" value="SZD73942.1"/>
    <property type="molecule type" value="Genomic_DNA"/>
</dbReference>
<dbReference type="AlphaFoldDB" id="A0A383U207"/>
<gene>
    <name evidence="1" type="ORF">SAMEA104719789_01396</name>
</gene>
<protein>
    <submittedName>
        <fullName evidence="1">Uncharacterized protein</fullName>
    </submittedName>
</protein>
<evidence type="ECO:0000313" key="2">
    <source>
        <dbReference type="Proteomes" id="UP000262142"/>
    </source>
</evidence>
<sequence length="49" mass="5422">MSYSFSISVKDFATSSLMKVGAALSVIDNRANRTQTNLQNSFDRPRPAQ</sequence>